<dbReference type="OrthoDB" id="10284884at2759"/>
<dbReference type="EMBL" id="LLXJ01000015">
    <property type="protein sequence ID" value="PKC17420.1"/>
    <property type="molecule type" value="Genomic_DNA"/>
</dbReference>
<sequence length="127" mass="13719">MVLQELCSQYIIILTEYIMERVSYPSSNKNGTSSGEAYEVENRTAEYSKDVSKECISSSGHGSNIGPNEISYIPSGCISDTKVSQSWFSGIILLIACIVLTGILSISYITALACNSTEVNQAASGWM</sequence>
<comment type="caution">
    <text evidence="2">The sequence shown here is derived from an EMBL/GenBank/DDBJ whole genome shotgun (WGS) entry which is preliminary data.</text>
</comment>
<protein>
    <submittedName>
        <fullName evidence="2">Uncharacterized protein</fullName>
    </submittedName>
</protein>
<reference evidence="2 5" key="1">
    <citation type="submission" date="2016-04" db="EMBL/GenBank/DDBJ databases">
        <title>Genome analyses suggest a sexual origin of heterokaryosis in a supposedly ancient asexual fungus.</title>
        <authorList>
            <person name="Ropars J."/>
            <person name="Sedzielewska K."/>
            <person name="Noel J."/>
            <person name="Charron P."/>
            <person name="Farinelli L."/>
            <person name="Marton T."/>
            <person name="Kruger M."/>
            <person name="Pelin A."/>
            <person name="Brachmann A."/>
            <person name="Corradi N."/>
        </authorList>
    </citation>
    <scope>NUCLEOTIDE SEQUENCE [LARGE SCALE GENOMIC DNA]</scope>
    <source>
        <strain evidence="2 5">A5</strain>
    </source>
</reference>
<dbReference type="Proteomes" id="UP000232688">
    <property type="component" value="Unassembled WGS sequence"/>
</dbReference>
<evidence type="ECO:0000313" key="4">
    <source>
        <dbReference type="Proteomes" id="UP000232688"/>
    </source>
</evidence>
<keyword evidence="1" id="KW-0472">Membrane</keyword>
<organism evidence="2 5">
    <name type="scientific">Rhizophagus irregularis</name>
    <dbReference type="NCBI Taxonomy" id="588596"/>
    <lineage>
        <taxon>Eukaryota</taxon>
        <taxon>Fungi</taxon>
        <taxon>Fungi incertae sedis</taxon>
        <taxon>Mucoromycota</taxon>
        <taxon>Glomeromycotina</taxon>
        <taxon>Glomeromycetes</taxon>
        <taxon>Glomerales</taxon>
        <taxon>Glomeraceae</taxon>
        <taxon>Rhizophagus</taxon>
    </lineage>
</organism>
<dbReference type="AlphaFoldDB" id="A0A2I1DXZ6"/>
<name>A0A2I1DXZ6_9GLOM</name>
<evidence type="ECO:0000313" key="3">
    <source>
        <dbReference type="EMBL" id="PKC65505.1"/>
    </source>
</evidence>
<keyword evidence="1" id="KW-0812">Transmembrane</keyword>
<dbReference type="Proteomes" id="UP000232722">
    <property type="component" value="Unassembled WGS sequence"/>
</dbReference>
<feature type="transmembrane region" description="Helical" evidence="1">
    <location>
        <begin position="91"/>
        <end position="111"/>
    </location>
</feature>
<dbReference type="EMBL" id="LLXH01000535">
    <property type="protein sequence ID" value="PKC65505.1"/>
    <property type="molecule type" value="Genomic_DNA"/>
</dbReference>
<proteinExistence type="predicted"/>
<keyword evidence="1" id="KW-1133">Transmembrane helix</keyword>
<evidence type="ECO:0000256" key="1">
    <source>
        <dbReference type="SAM" id="Phobius"/>
    </source>
</evidence>
<reference evidence="3 4" key="4">
    <citation type="submission" date="2017-10" db="EMBL/GenBank/DDBJ databases">
        <title>Genome analyses suggest a sexual origin of heterokaryosis in a supposedly ancient asexual fungus.</title>
        <authorList>
            <person name="Corradi N."/>
            <person name="Sedzielewska K."/>
            <person name="Noel J."/>
            <person name="Charron P."/>
            <person name="Farinelli L."/>
            <person name="Marton T."/>
            <person name="Kruger M."/>
            <person name="Pelin A."/>
            <person name="Brachmann A."/>
            <person name="Corradi N."/>
        </authorList>
    </citation>
    <scope>NUCLEOTIDE SEQUENCE [LARGE SCALE GENOMIC DNA]</scope>
    <source>
        <strain evidence="3 4">A1</strain>
    </source>
</reference>
<dbReference type="VEuPathDB" id="FungiDB:RhiirA1_460954"/>
<accession>A0A2I1DXZ6</accession>
<gene>
    <name evidence="3" type="ORF">RhiirA1_460954</name>
    <name evidence="2" type="ORF">RhiirA5_405885</name>
</gene>
<evidence type="ECO:0000313" key="5">
    <source>
        <dbReference type="Proteomes" id="UP000232722"/>
    </source>
</evidence>
<reference evidence="2 5" key="2">
    <citation type="submission" date="2017-09" db="EMBL/GenBank/DDBJ databases">
        <title>Extensive intraspecific genome diversity in a model arbuscular mycorrhizal fungus.</title>
        <authorList>
            <person name="Chen E.C."/>
            <person name="Morin E."/>
            <person name="Beaudet D."/>
            <person name="Noel J."/>
            <person name="Ndikumana S."/>
            <person name="Charron P."/>
            <person name="St-Onge C."/>
            <person name="Giorgi J."/>
            <person name="Grigoriev I.V."/>
            <person name="Roux C."/>
            <person name="Martin F.M."/>
            <person name="Corradi N."/>
        </authorList>
    </citation>
    <scope>NUCLEOTIDE SEQUENCE [LARGE SCALE GENOMIC DNA]</scope>
    <source>
        <strain evidence="2 5">A5</strain>
    </source>
</reference>
<reference evidence="3 4" key="3">
    <citation type="submission" date="2017-10" db="EMBL/GenBank/DDBJ databases">
        <title>Extensive intraspecific genome diversity in a model arbuscular mycorrhizal fungus.</title>
        <authorList>
            <person name="Chen E.C.H."/>
            <person name="Morin E."/>
            <person name="Baudet D."/>
            <person name="Noel J."/>
            <person name="Ndikumana S."/>
            <person name="Charron P."/>
            <person name="St-Onge C."/>
            <person name="Giorgi J."/>
            <person name="Grigoriev I.V."/>
            <person name="Roux C."/>
            <person name="Martin F.M."/>
            <person name="Corradi N."/>
        </authorList>
    </citation>
    <scope>NUCLEOTIDE SEQUENCE [LARGE SCALE GENOMIC DNA]</scope>
    <source>
        <strain evidence="3 4">A1</strain>
    </source>
</reference>
<evidence type="ECO:0000313" key="2">
    <source>
        <dbReference type="EMBL" id="PKC17420.1"/>
    </source>
</evidence>